<feature type="transmembrane region" description="Helical" evidence="1">
    <location>
        <begin position="84"/>
        <end position="111"/>
    </location>
</feature>
<evidence type="ECO:0000313" key="2">
    <source>
        <dbReference type="EMBL" id="GAA3121984.1"/>
    </source>
</evidence>
<organism evidence="2 3">
    <name type="scientific">Planomonospora alba</name>
    <dbReference type="NCBI Taxonomy" id="161354"/>
    <lineage>
        <taxon>Bacteria</taxon>
        <taxon>Bacillati</taxon>
        <taxon>Actinomycetota</taxon>
        <taxon>Actinomycetes</taxon>
        <taxon>Streptosporangiales</taxon>
        <taxon>Streptosporangiaceae</taxon>
        <taxon>Planomonospora</taxon>
    </lineage>
</organism>
<keyword evidence="3" id="KW-1185">Reference proteome</keyword>
<reference evidence="3" key="1">
    <citation type="journal article" date="2019" name="Int. J. Syst. Evol. Microbiol.">
        <title>The Global Catalogue of Microorganisms (GCM) 10K type strain sequencing project: providing services to taxonomists for standard genome sequencing and annotation.</title>
        <authorList>
            <consortium name="The Broad Institute Genomics Platform"/>
            <consortium name="The Broad Institute Genome Sequencing Center for Infectious Disease"/>
            <person name="Wu L."/>
            <person name="Ma J."/>
        </authorList>
    </citation>
    <scope>NUCLEOTIDE SEQUENCE [LARGE SCALE GENOMIC DNA]</scope>
    <source>
        <strain evidence="3">JCM 9373</strain>
    </source>
</reference>
<feature type="transmembrane region" description="Helical" evidence="1">
    <location>
        <begin position="27"/>
        <end position="47"/>
    </location>
</feature>
<accession>A0ABP6MS44</accession>
<dbReference type="RefSeq" id="WP_344856557.1">
    <property type="nucleotide sequence ID" value="NZ_BAAAUT010000006.1"/>
</dbReference>
<dbReference type="EMBL" id="BAAAUT010000006">
    <property type="protein sequence ID" value="GAA3121984.1"/>
    <property type="molecule type" value="Genomic_DNA"/>
</dbReference>
<keyword evidence="1" id="KW-0812">Transmembrane</keyword>
<keyword evidence="1" id="KW-1133">Transmembrane helix</keyword>
<protein>
    <recommendedName>
        <fullName evidence="4">DUF4190 domain-containing protein</fullName>
    </recommendedName>
</protein>
<gene>
    <name evidence="2" type="ORF">GCM10010466_11140</name>
</gene>
<dbReference type="Proteomes" id="UP001500320">
    <property type="component" value="Unassembled WGS sequence"/>
</dbReference>
<keyword evidence="1" id="KW-0472">Membrane</keyword>
<sequence>MTCVYGLPSDHRPYPARGYASRRPQPGGGLGLASLVAGGAAVLAGLVPPASGASAALTLASVVLGFAALGRAHRTASARRSRTGGWAGLIAELSAGALLIWSAVVFFTLLADPAGPGLTGLERVGGSGPAAGCLRTGGDHLVCPAFRPA</sequence>
<evidence type="ECO:0000313" key="3">
    <source>
        <dbReference type="Proteomes" id="UP001500320"/>
    </source>
</evidence>
<proteinExistence type="predicted"/>
<feature type="transmembrane region" description="Helical" evidence="1">
    <location>
        <begin position="53"/>
        <end position="72"/>
    </location>
</feature>
<comment type="caution">
    <text evidence="2">The sequence shown here is derived from an EMBL/GenBank/DDBJ whole genome shotgun (WGS) entry which is preliminary data.</text>
</comment>
<evidence type="ECO:0000256" key="1">
    <source>
        <dbReference type="SAM" id="Phobius"/>
    </source>
</evidence>
<evidence type="ECO:0008006" key="4">
    <source>
        <dbReference type="Google" id="ProtNLM"/>
    </source>
</evidence>
<name>A0ABP6MS44_9ACTN</name>